<organism evidence="3 4">
    <name type="scientific">Vigna unguiculata</name>
    <name type="common">Cowpea</name>
    <dbReference type="NCBI Taxonomy" id="3917"/>
    <lineage>
        <taxon>Eukaryota</taxon>
        <taxon>Viridiplantae</taxon>
        <taxon>Streptophyta</taxon>
        <taxon>Embryophyta</taxon>
        <taxon>Tracheophyta</taxon>
        <taxon>Spermatophyta</taxon>
        <taxon>Magnoliopsida</taxon>
        <taxon>eudicotyledons</taxon>
        <taxon>Gunneridae</taxon>
        <taxon>Pentapetalae</taxon>
        <taxon>rosids</taxon>
        <taxon>fabids</taxon>
        <taxon>Fabales</taxon>
        <taxon>Fabaceae</taxon>
        <taxon>Papilionoideae</taxon>
        <taxon>50 kb inversion clade</taxon>
        <taxon>NPAAA clade</taxon>
        <taxon>indigoferoid/millettioid clade</taxon>
        <taxon>Phaseoleae</taxon>
        <taxon>Vigna</taxon>
    </lineage>
</organism>
<evidence type="ECO:0000313" key="3">
    <source>
        <dbReference type="EMBL" id="QCD93994.1"/>
    </source>
</evidence>
<dbReference type="Proteomes" id="UP000501690">
    <property type="component" value="Linkage Group LG5"/>
</dbReference>
<dbReference type="AlphaFoldDB" id="A0A4D6M1S8"/>
<keyword evidence="1" id="KW-0175">Coiled coil</keyword>
<sequence length="212" mass="23664">MNLFRTLRTERAKKSSNAGNTKVPNLQEPLVEVRVHGGSKRKASILVQQGVGKDLKKVSKALILGRKVGTLLHKELKEGGRAKVEELQEELKAQATKYEEEKAACEEERKECKELSEKYTSIKSELEDLKSHILQEHINSFNKGLWQATFFCKEVDASDSKYDVNKDIINGRLVDEVDTSGELIEEVAIIGDKGQVGEKDVIMVEVAADPTV</sequence>
<proteinExistence type="predicted"/>
<dbReference type="EMBL" id="CP039349">
    <property type="protein sequence ID" value="QCD93994.1"/>
    <property type="molecule type" value="Genomic_DNA"/>
</dbReference>
<evidence type="ECO:0000256" key="2">
    <source>
        <dbReference type="SAM" id="MobiDB-lite"/>
    </source>
</evidence>
<name>A0A4D6M1S8_VIGUN</name>
<reference evidence="3 4" key="1">
    <citation type="submission" date="2019-04" db="EMBL/GenBank/DDBJ databases">
        <title>An improved genome assembly and genetic linkage map for asparagus bean, Vigna unguiculata ssp. sesquipedialis.</title>
        <authorList>
            <person name="Xia Q."/>
            <person name="Zhang R."/>
            <person name="Dong Y."/>
        </authorList>
    </citation>
    <scope>NUCLEOTIDE SEQUENCE [LARGE SCALE GENOMIC DNA]</scope>
    <source>
        <tissue evidence="3">Leaf</tissue>
    </source>
</reference>
<evidence type="ECO:0000256" key="1">
    <source>
        <dbReference type="SAM" id="Coils"/>
    </source>
</evidence>
<keyword evidence="4" id="KW-1185">Reference proteome</keyword>
<feature type="coiled-coil region" evidence="1">
    <location>
        <begin position="77"/>
        <end position="132"/>
    </location>
</feature>
<evidence type="ECO:0000313" key="4">
    <source>
        <dbReference type="Proteomes" id="UP000501690"/>
    </source>
</evidence>
<accession>A0A4D6M1S8</accession>
<feature type="region of interest" description="Disordered" evidence="2">
    <location>
        <begin position="1"/>
        <end position="23"/>
    </location>
</feature>
<gene>
    <name evidence="3" type="ORF">DEO72_LG5g2072</name>
</gene>
<protein>
    <submittedName>
        <fullName evidence="3">Uncharacterized protein</fullName>
    </submittedName>
</protein>